<dbReference type="CDD" id="cd01892">
    <property type="entry name" value="Miro2"/>
    <property type="match status" value="1"/>
</dbReference>
<dbReference type="InterPro" id="IPR050630">
    <property type="entry name" value="WD_repeat_EMAP"/>
</dbReference>
<keyword evidence="9" id="KW-0378">Hydrolase</keyword>
<evidence type="ECO:0000256" key="16">
    <source>
        <dbReference type="ARBA" id="ARBA00048778"/>
    </source>
</evidence>
<feature type="repeat" description="WD" evidence="18">
    <location>
        <begin position="553"/>
        <end position="594"/>
    </location>
</feature>
<dbReference type="PROSITE" id="PS50294">
    <property type="entry name" value="WD_REPEATS_REGION"/>
    <property type="match status" value="2"/>
</dbReference>
<dbReference type="InterPro" id="IPR027417">
    <property type="entry name" value="P-loop_NTPase"/>
</dbReference>
<evidence type="ECO:0000256" key="8">
    <source>
        <dbReference type="ARBA" id="ARBA00022787"/>
    </source>
</evidence>
<dbReference type="Pfam" id="PF08356">
    <property type="entry name" value="EF_assoc_2"/>
    <property type="match status" value="1"/>
</dbReference>
<keyword evidence="3 18" id="KW-0853">WD repeat</keyword>
<evidence type="ECO:0000256" key="13">
    <source>
        <dbReference type="ARBA" id="ARBA00023134"/>
    </source>
</evidence>
<dbReference type="InterPro" id="IPR013566">
    <property type="entry name" value="EF_hand_assoc_1"/>
</dbReference>
<evidence type="ECO:0000256" key="9">
    <source>
        <dbReference type="ARBA" id="ARBA00022801"/>
    </source>
</evidence>
<evidence type="ECO:0000256" key="12">
    <source>
        <dbReference type="ARBA" id="ARBA00023128"/>
    </source>
</evidence>
<comment type="catalytic activity">
    <reaction evidence="15">
        <text>UTP + H2O = UDP + phosphate + H(+)</text>
        <dbReference type="Rhea" id="RHEA:64900"/>
        <dbReference type="ChEBI" id="CHEBI:15377"/>
        <dbReference type="ChEBI" id="CHEBI:15378"/>
        <dbReference type="ChEBI" id="CHEBI:43474"/>
        <dbReference type="ChEBI" id="CHEBI:46398"/>
        <dbReference type="ChEBI" id="CHEBI:58223"/>
    </reaction>
    <physiologicalReaction direction="left-to-right" evidence="15">
        <dbReference type="Rhea" id="RHEA:64901"/>
    </physiologicalReaction>
</comment>
<dbReference type="Gene3D" id="1.10.238.10">
    <property type="entry name" value="EF-hand"/>
    <property type="match status" value="2"/>
</dbReference>
<evidence type="ECO:0000256" key="4">
    <source>
        <dbReference type="ARBA" id="ARBA00022692"/>
    </source>
</evidence>
<gene>
    <name evidence="21" type="primary">Wdr90</name>
    <name evidence="21" type="ORF">GTO92_0013635</name>
</gene>
<comment type="similarity">
    <text evidence="2">Belongs to the mitochondrial Rho GTPase family.</text>
</comment>
<dbReference type="Pfam" id="PF23342">
    <property type="entry name" value="WDR90_beta-prop_4th"/>
    <property type="match status" value="1"/>
</dbReference>
<dbReference type="SUPFAM" id="SSF52540">
    <property type="entry name" value="P-loop containing nucleoside triphosphate hydrolases"/>
    <property type="match status" value="1"/>
</dbReference>
<feature type="domain" description="Miro" evidence="20">
    <location>
        <begin position="1513"/>
        <end position="1680"/>
    </location>
</feature>
<dbReference type="InterPro" id="IPR055440">
    <property type="entry name" value="Beta-prop_WDR90_4th"/>
</dbReference>
<feature type="repeat" description="WD" evidence="18">
    <location>
        <begin position="1345"/>
        <end position="1386"/>
    </location>
</feature>
<dbReference type="PANTHER" id="PTHR13720:SF24">
    <property type="entry name" value="WD REPEAT-CONTAINING PROTEIN 90"/>
    <property type="match status" value="1"/>
</dbReference>
<dbReference type="InterPro" id="IPR019775">
    <property type="entry name" value="WD40_repeat_CS"/>
</dbReference>
<dbReference type="SUPFAM" id="SSF50998">
    <property type="entry name" value="Quinoprotein alcohol dehydrogenase-like"/>
    <property type="match status" value="1"/>
</dbReference>
<keyword evidence="5" id="KW-0479">Metal-binding</keyword>
<proteinExistence type="inferred from homology"/>
<evidence type="ECO:0000313" key="22">
    <source>
        <dbReference type="Proteomes" id="UP001166052"/>
    </source>
</evidence>
<dbReference type="Pfam" id="PF00400">
    <property type="entry name" value="WD40"/>
    <property type="match status" value="1"/>
</dbReference>
<keyword evidence="4" id="KW-0812">Transmembrane</keyword>
<dbReference type="Gene3D" id="3.40.50.300">
    <property type="entry name" value="P-loop containing nucleotide triphosphate hydrolases"/>
    <property type="match status" value="2"/>
</dbReference>
<dbReference type="Pfam" id="PF08355">
    <property type="entry name" value="EF_assoc_1"/>
    <property type="match status" value="1"/>
</dbReference>
<keyword evidence="14" id="KW-0472">Membrane</keyword>
<dbReference type="InterPro" id="IPR055441">
    <property type="entry name" value="Beta-prop_WDR90_POC16_2nd"/>
</dbReference>
<dbReference type="InterPro" id="IPR011992">
    <property type="entry name" value="EF-hand-dom_pair"/>
</dbReference>
<dbReference type="SMART" id="SM00174">
    <property type="entry name" value="RHO"/>
    <property type="match status" value="1"/>
</dbReference>
<evidence type="ECO:0000256" key="15">
    <source>
        <dbReference type="ARBA" id="ARBA00047358"/>
    </source>
</evidence>
<dbReference type="InterPro" id="IPR018247">
    <property type="entry name" value="EF_Hand_1_Ca_BS"/>
</dbReference>
<comment type="catalytic activity">
    <reaction evidence="17">
        <text>GTP + H2O = GDP + phosphate + H(+)</text>
        <dbReference type="Rhea" id="RHEA:19669"/>
        <dbReference type="ChEBI" id="CHEBI:15377"/>
        <dbReference type="ChEBI" id="CHEBI:15378"/>
        <dbReference type="ChEBI" id="CHEBI:37565"/>
        <dbReference type="ChEBI" id="CHEBI:43474"/>
        <dbReference type="ChEBI" id="CHEBI:58189"/>
    </reaction>
    <physiologicalReaction direction="left-to-right" evidence="17">
        <dbReference type="Rhea" id="RHEA:19670"/>
    </physiologicalReaction>
</comment>
<evidence type="ECO:0000256" key="1">
    <source>
        <dbReference type="ARBA" id="ARBA00004200"/>
    </source>
</evidence>
<evidence type="ECO:0000256" key="18">
    <source>
        <dbReference type="PROSITE-ProRule" id="PRU00221"/>
    </source>
</evidence>
<dbReference type="Pfam" id="PF23393">
    <property type="entry name" value="Beta-prop_WDR90_POC16_2nd"/>
    <property type="match status" value="1"/>
</dbReference>
<keyword evidence="7" id="KW-0547">Nucleotide-binding</keyword>
<dbReference type="InterPro" id="IPR007714">
    <property type="entry name" value="CFA20_dom"/>
</dbReference>
<comment type="subcellular location">
    <subcellularLocation>
        <location evidence="1">Mitochondrion outer membrane</location>
        <topology evidence="1">Single-pass type IV membrane protein</topology>
    </subcellularLocation>
</comment>
<reference evidence="21" key="1">
    <citation type="journal article" date="2021" name="Cell">
        <title>Tracing the genetic footprints of vertebrate landing in non-teleost ray-finned fishes.</title>
        <authorList>
            <person name="Bi X."/>
            <person name="Wang K."/>
            <person name="Yang L."/>
            <person name="Pan H."/>
            <person name="Jiang H."/>
            <person name="Wei Q."/>
            <person name="Fang M."/>
            <person name="Yu H."/>
            <person name="Zhu C."/>
            <person name="Cai Y."/>
            <person name="He Y."/>
            <person name="Gan X."/>
            <person name="Zeng H."/>
            <person name="Yu D."/>
            <person name="Zhu Y."/>
            <person name="Jiang H."/>
            <person name="Qiu Q."/>
            <person name="Yang H."/>
            <person name="Zhang Y.E."/>
            <person name="Wang W."/>
            <person name="Zhu M."/>
            <person name="He S."/>
            <person name="Zhang G."/>
        </authorList>
    </citation>
    <scope>NUCLEOTIDE SEQUENCE</scope>
    <source>
        <strain evidence="21">Bchr_001</strain>
    </source>
</reference>
<dbReference type="InterPro" id="IPR002048">
    <property type="entry name" value="EF_hand_dom"/>
</dbReference>
<dbReference type="SMART" id="SM00320">
    <property type="entry name" value="WD40"/>
    <property type="match status" value="16"/>
</dbReference>
<dbReference type="InterPro" id="IPR001806">
    <property type="entry name" value="Small_GTPase"/>
</dbReference>
<evidence type="ECO:0000256" key="17">
    <source>
        <dbReference type="ARBA" id="ARBA00049117"/>
    </source>
</evidence>
<feature type="domain" description="EF-hand" evidence="19">
    <location>
        <begin position="1816"/>
        <end position="1851"/>
    </location>
</feature>
<evidence type="ECO:0000256" key="3">
    <source>
        <dbReference type="ARBA" id="ARBA00022574"/>
    </source>
</evidence>
<dbReference type="SMART" id="SM00175">
    <property type="entry name" value="RAB"/>
    <property type="match status" value="1"/>
</dbReference>
<dbReference type="InterPro" id="IPR015943">
    <property type="entry name" value="WD40/YVTN_repeat-like_dom_sf"/>
</dbReference>
<dbReference type="Pfam" id="PF05018">
    <property type="entry name" value="CFA20_dom"/>
    <property type="match status" value="1"/>
</dbReference>
<organism evidence="21 22">
    <name type="scientific">Polypterus senegalus</name>
    <name type="common">Senegal bichir</name>
    <dbReference type="NCBI Taxonomy" id="55291"/>
    <lineage>
        <taxon>Eukaryota</taxon>
        <taxon>Metazoa</taxon>
        <taxon>Chordata</taxon>
        <taxon>Craniata</taxon>
        <taxon>Vertebrata</taxon>
        <taxon>Euteleostomi</taxon>
        <taxon>Actinopterygii</taxon>
        <taxon>Polypteriformes</taxon>
        <taxon>Polypteridae</taxon>
        <taxon>Polypterus</taxon>
    </lineage>
</organism>
<dbReference type="SUPFAM" id="SSF47473">
    <property type="entry name" value="EF-hand"/>
    <property type="match status" value="1"/>
</dbReference>
<evidence type="ECO:0000259" key="20">
    <source>
        <dbReference type="PROSITE" id="PS51423"/>
    </source>
</evidence>
<evidence type="ECO:0000256" key="2">
    <source>
        <dbReference type="ARBA" id="ARBA00007981"/>
    </source>
</evidence>
<dbReference type="SUPFAM" id="SSF50978">
    <property type="entry name" value="WD40 repeat-like"/>
    <property type="match status" value="2"/>
</dbReference>
<dbReference type="InterPro" id="IPR001680">
    <property type="entry name" value="WD40_rpt"/>
</dbReference>
<dbReference type="Proteomes" id="UP001166052">
    <property type="component" value="Unassembled WGS sequence"/>
</dbReference>
<dbReference type="Pfam" id="PF00071">
    <property type="entry name" value="Ras"/>
    <property type="match status" value="1"/>
</dbReference>
<dbReference type="InterPro" id="IPR036322">
    <property type="entry name" value="WD40_repeat_dom_sf"/>
</dbReference>
<dbReference type="Gene3D" id="2.130.10.10">
    <property type="entry name" value="YVTN repeat-like/Quinoprotein amine dehydrogenase"/>
    <property type="match status" value="5"/>
</dbReference>
<dbReference type="EMBL" id="JAAWVN010002057">
    <property type="protein sequence ID" value="MBN3289290.1"/>
    <property type="molecule type" value="Genomic_DNA"/>
</dbReference>
<keyword evidence="13" id="KW-0342">GTP-binding</keyword>
<evidence type="ECO:0000256" key="6">
    <source>
        <dbReference type="ARBA" id="ARBA00022737"/>
    </source>
</evidence>
<dbReference type="PRINTS" id="PR00449">
    <property type="entry name" value="RASTRNSFRMNG"/>
</dbReference>
<dbReference type="PANTHER" id="PTHR13720">
    <property type="entry name" value="WD-40 REPEAT PROTEIN"/>
    <property type="match status" value="1"/>
</dbReference>
<evidence type="ECO:0000259" key="19">
    <source>
        <dbReference type="PROSITE" id="PS50222"/>
    </source>
</evidence>
<feature type="non-terminal residue" evidence="21">
    <location>
        <position position="1"/>
    </location>
</feature>
<name>A0ABS2YSS7_POLSE</name>
<dbReference type="SMART" id="SM00054">
    <property type="entry name" value="EFh"/>
    <property type="match status" value="2"/>
</dbReference>
<evidence type="ECO:0000256" key="5">
    <source>
        <dbReference type="ARBA" id="ARBA00022723"/>
    </source>
</evidence>
<dbReference type="InterPro" id="IPR020860">
    <property type="entry name" value="MIRO_dom"/>
</dbReference>
<dbReference type="PROSITE" id="PS00018">
    <property type="entry name" value="EF_HAND_1"/>
    <property type="match status" value="2"/>
</dbReference>
<evidence type="ECO:0000256" key="11">
    <source>
        <dbReference type="ARBA" id="ARBA00022989"/>
    </source>
</evidence>
<keyword evidence="8" id="KW-1000">Mitochondrion outer membrane</keyword>
<dbReference type="PROSITE" id="PS50082">
    <property type="entry name" value="WD_REPEATS_2"/>
    <property type="match status" value="2"/>
</dbReference>
<dbReference type="PROSITE" id="PS00678">
    <property type="entry name" value="WD_REPEATS_1"/>
    <property type="match status" value="1"/>
</dbReference>
<evidence type="ECO:0000256" key="7">
    <source>
        <dbReference type="ARBA" id="ARBA00022741"/>
    </source>
</evidence>
<dbReference type="InterPro" id="IPR013567">
    <property type="entry name" value="EF_hand_assoc_2"/>
</dbReference>
<sequence length="2065" mass="229985">MDKTLKCTVYRIRGAIPASNYILLPKTSTQSLGLTGRYLYLLFKPTPEKHFVVHLDVATKDCQVIRISFSNLFKEFKSTATWLQFPFVCGATKDSVYDHTSKTAKQDLVGPAPSGVRWTCLMMDLRYTLSIYLNRHYSHLKSIKFCSSLLVKNAFTSDLVCDPGLTFADAKQTGLTLQGFGPMPREMCFPVHSAHPPNVNLRRQQTRTVNISKPIKDRVSLIQQIVSPKMLPRHCPPLLTTSLPELCLTNGMSQGMLLTDTKREDELQNEEGAASEISSPGIEIIGGGDHSVHVFAQKDTDITIHRHDSEAEEKLLPDPILKLNRIIGFGGSTTKSMVVLWNTSKVNKGGEVVMIAKAHTDVDIQTMKIAFFDDTRMISCGRGNIRLWRVRSGALRSCPVNLGEYHSQEFTDVAFEEGHCADREPEDRTVYACSKSGHILEIDYKTVIIRNVRRLLPSQPKHSQRREKQTFNTGSGIAINSISISSTFCATGSEDGFLRLWPLDFSSVFLEAEHEGPVNFVSIGSEGLSILAATSTGNLGYLDVSSRKYTTLMRSHVDTILAFSIDGIRRHIATVSLDNTIRVWDLDSMQQLYDFISEDIPSAVSFHPMQPVFACGFSSGMVRVFSIARSTILAEHKQHRGQITGLRFSPNGEYLYSAGSMGALALYSAAEQEHHVIRVLGNVVVRRQGWCPDVLTVSDDSRSLAFVGPTEYIVTVMDACSLDELLRIDVSILDLESTNLDSAVKVCYAPTSVGHLLVSTSSNKILWLDTKSGRLVREVSNVHKQQCTSLSVSDDGQFLITAGEKVVKVWDYNMKHDVNYQVFIGHSEQIQQVNFAPDQLGIVTVGDAVYIWDFLASPAEVQHSKRILSPAKPQSPLKQETNWSQKRMSSGMPRQTVPVPISGPSCLDISAISRAGQEDLASLYEERVGSPQRCSTAGPLQDSFLRITLPPSSLRKSLPFKSSIECNNDLEAEDLSEEEKKLTHNTLACPDAYKHFTPRFKTSSLAQNIITPPTGEEYLKLKAVIGYNGNGRGNMFWNPDTGLFIYTCGCVVVVENLHTGLQKHWLGHYEEISTLAVTHDAQVVASASKNSNGSCSLICIWSIVDGSTRTTISFHKGEVQAMTYSRDDRYLLSAGDYRDLSIALWATSTYQLLATASLSVPIHDLSFNPVSDSKFACAGSGFSFFCLIKQQGKDVELEMHEVTVPEEMGKVEQTALCYSCNSILYTSTNNGKICAWDLDTNRCFMTWDGDEGEIGVLLCRGNRLLSGSNSRRIRLWSVAAVHAMRDQSSETSHRNASVLLEQEMSLDSTVVCAAFDDVLDMGIVGTTAGTLWYINWIENTSIRLISGHKNKVNDVAFSQDETYFATCAEDGSVRVWSAATIELVVQFQVLNQSCLCISWRPAVHPQTHRDSKHIAAGYSDGTLRLFSIRTMEMEMKLHPHQDEITAIQFSVDGQVVLSGGKNGLMAVNSHQTGMTIRLITDHRGAAVTSIQCARKGYNEFGLEGSEVWLASSSDRRVSIWVADWQKGKCELLDWLSFPAPSTEKVPPRAEEITIPADVTPERVPTHIVDYSEAEQSEDVMREEIVKANVVCLVYDVTEEATIEKIRTKWIPLINGGAEKGNKIPVILVGNKSDLQPGSSMESILPIMNQFSEIETCVECSAKNLKNISELFYYAQKAVLHPTAPLYDPENKQLRQQCVRALSRIFTISDQDNDGILSDDELNFFQKACFGNPLAPQALEDVKNVVWKNTSDGVQDNGLTLNGFLFLNTLFIQRGRHETTWTILRKFGYDDSLELTDDYLYPQLRVPLGSSTELNHNGYRFLQKLFEKYDVDKDGALSRLDIKNFFTVVPYMPWGEDVFTTVSTDENDYISLHGYLCQWTLTAYLDIHRCLEYLGYFGYPFISEQESQTAAVTVTQNKLEDLEKKQTQRNVFLCKVIGPRGTGKSSFLQAFLGKSLSLYEVDVDTEFLKTSDAACDVACLMYDVSDPKSFNYCASIYKQHYMDSGIPCVFVASKSDLTEQKQQHGLSPSEFCYKHRLPPPLAFSCSGPEMPSTVIYSKLALAAMFP</sequence>
<dbReference type="InterPro" id="IPR011047">
    <property type="entry name" value="Quinoprotein_ADH-like_sf"/>
</dbReference>
<evidence type="ECO:0000313" key="21">
    <source>
        <dbReference type="EMBL" id="MBN3289290.1"/>
    </source>
</evidence>
<protein>
    <submittedName>
        <fullName evidence="21">WDR90 protein</fullName>
    </submittedName>
</protein>
<keyword evidence="6" id="KW-0677">Repeat</keyword>
<keyword evidence="10" id="KW-0106">Calcium</keyword>
<dbReference type="PROSITE" id="PS51423">
    <property type="entry name" value="MIRO"/>
    <property type="match status" value="1"/>
</dbReference>
<dbReference type="PROSITE" id="PS50222">
    <property type="entry name" value="EF_HAND_2"/>
    <property type="match status" value="1"/>
</dbReference>
<comment type="caution">
    <text evidence="21">The sequence shown here is derived from an EMBL/GenBank/DDBJ whole genome shotgun (WGS) entry which is preliminary data.</text>
</comment>
<evidence type="ECO:0000256" key="10">
    <source>
        <dbReference type="ARBA" id="ARBA00022837"/>
    </source>
</evidence>
<comment type="catalytic activity">
    <reaction evidence="16">
        <text>ATP + H2O = ADP + phosphate + H(+)</text>
        <dbReference type="Rhea" id="RHEA:13065"/>
        <dbReference type="ChEBI" id="CHEBI:15377"/>
        <dbReference type="ChEBI" id="CHEBI:15378"/>
        <dbReference type="ChEBI" id="CHEBI:30616"/>
        <dbReference type="ChEBI" id="CHEBI:43474"/>
        <dbReference type="ChEBI" id="CHEBI:456216"/>
    </reaction>
    <physiologicalReaction direction="left-to-right" evidence="16">
        <dbReference type="Rhea" id="RHEA:13066"/>
    </physiologicalReaction>
</comment>
<keyword evidence="22" id="KW-1185">Reference proteome</keyword>
<accession>A0ABS2YSS7</accession>
<keyword evidence="12" id="KW-0496">Mitochondrion</keyword>
<evidence type="ECO:0000256" key="14">
    <source>
        <dbReference type="ARBA" id="ARBA00023136"/>
    </source>
</evidence>
<feature type="non-terminal residue" evidence="21">
    <location>
        <position position="2065"/>
    </location>
</feature>
<keyword evidence="11" id="KW-1133">Transmembrane helix</keyword>